<dbReference type="PROSITE" id="PS00010">
    <property type="entry name" value="ASX_HYDROXYL"/>
    <property type="match status" value="2"/>
</dbReference>
<dbReference type="PROSITE" id="PS51041">
    <property type="entry name" value="EMI"/>
    <property type="match status" value="1"/>
</dbReference>
<dbReference type="SMART" id="SM00179">
    <property type="entry name" value="EGF_CA"/>
    <property type="match status" value="3"/>
</dbReference>
<dbReference type="PRINTS" id="PR00023">
    <property type="entry name" value="ZPELLUCIDA"/>
</dbReference>
<dbReference type="SUPFAM" id="SSF57184">
    <property type="entry name" value="Growth factor receptor domain"/>
    <property type="match status" value="1"/>
</dbReference>
<dbReference type="Gene3D" id="2.60.40.10">
    <property type="entry name" value="Immunoglobulins"/>
    <property type="match status" value="1"/>
</dbReference>
<keyword evidence="15" id="KW-1185">Reference proteome</keyword>
<evidence type="ECO:0000256" key="2">
    <source>
        <dbReference type="ARBA" id="ARBA00022729"/>
    </source>
</evidence>
<evidence type="ECO:0000256" key="7">
    <source>
        <dbReference type="SAM" id="MobiDB-lite"/>
    </source>
</evidence>
<dbReference type="InterPro" id="IPR018097">
    <property type="entry name" value="EGF_Ca-bd_CS"/>
</dbReference>
<dbReference type="InterPro" id="IPR055355">
    <property type="entry name" value="ZP-C"/>
</dbReference>
<dbReference type="InterPro" id="IPR036364">
    <property type="entry name" value="SEA_dom_sf"/>
</dbReference>
<protein>
    <submittedName>
        <fullName evidence="14">Uromodulin-like 1</fullName>
    </submittedName>
</protein>
<organism evidence="14 15">
    <name type="scientific">Anas platyrhynchos</name>
    <name type="common">Mallard</name>
    <name type="synonym">Anas boschas</name>
    <dbReference type="NCBI Taxonomy" id="8839"/>
    <lineage>
        <taxon>Eukaryota</taxon>
        <taxon>Metazoa</taxon>
        <taxon>Chordata</taxon>
        <taxon>Craniata</taxon>
        <taxon>Vertebrata</taxon>
        <taxon>Euteleostomi</taxon>
        <taxon>Archelosauria</taxon>
        <taxon>Archosauria</taxon>
        <taxon>Dinosauria</taxon>
        <taxon>Saurischia</taxon>
        <taxon>Theropoda</taxon>
        <taxon>Coelurosauria</taxon>
        <taxon>Aves</taxon>
        <taxon>Neognathae</taxon>
        <taxon>Galloanserae</taxon>
        <taxon>Anseriformes</taxon>
        <taxon>Anatidae</taxon>
        <taxon>Anatinae</taxon>
        <taxon>Anas</taxon>
    </lineage>
</organism>
<dbReference type="InterPro" id="IPR001881">
    <property type="entry name" value="EGF-like_Ca-bd_dom"/>
</dbReference>
<dbReference type="Pfam" id="PF00095">
    <property type="entry name" value="WAP"/>
    <property type="match status" value="1"/>
</dbReference>
<dbReference type="SUPFAM" id="SSF49265">
    <property type="entry name" value="Fibronectin type III"/>
    <property type="match status" value="1"/>
</dbReference>
<dbReference type="PROSITE" id="PS01187">
    <property type="entry name" value="EGF_CA"/>
    <property type="match status" value="3"/>
</dbReference>
<dbReference type="Gene3D" id="4.10.75.10">
    <property type="entry name" value="Elafin-like"/>
    <property type="match status" value="1"/>
</dbReference>
<evidence type="ECO:0000259" key="12">
    <source>
        <dbReference type="PROSITE" id="PS51041"/>
    </source>
</evidence>
<dbReference type="InterPro" id="IPR009030">
    <property type="entry name" value="Growth_fac_rcpt_cys_sf"/>
</dbReference>
<proteinExistence type="predicted"/>
<dbReference type="InterPro" id="IPR036645">
    <property type="entry name" value="Elafin-like_sf"/>
</dbReference>
<dbReference type="Proteomes" id="UP000296049">
    <property type="component" value="Unassembled WGS sequence"/>
</dbReference>
<keyword evidence="1 6" id="KW-0245">EGF-like domain</keyword>
<dbReference type="InterPro" id="IPR000742">
    <property type="entry name" value="EGF"/>
</dbReference>
<keyword evidence="8" id="KW-1133">Transmembrane helix</keyword>
<feature type="domain" description="SEA" evidence="9">
    <location>
        <begin position="854"/>
        <end position="966"/>
    </location>
</feature>
<dbReference type="InterPro" id="IPR000082">
    <property type="entry name" value="SEA_dom"/>
</dbReference>
<keyword evidence="8" id="KW-0472">Membrane</keyword>
<feature type="compositionally biased region" description="Low complexity" evidence="7">
    <location>
        <begin position="550"/>
        <end position="560"/>
    </location>
</feature>
<dbReference type="SUPFAM" id="SSF82671">
    <property type="entry name" value="SEA domain"/>
    <property type="match status" value="1"/>
</dbReference>
<feature type="non-terminal residue" evidence="14">
    <location>
        <position position="1359"/>
    </location>
</feature>
<dbReference type="Pfam" id="PF23344">
    <property type="entry name" value="ZP-N"/>
    <property type="match status" value="1"/>
</dbReference>
<name>R0JHL3_ANAPL</name>
<dbReference type="Gene3D" id="2.60.40.4100">
    <property type="entry name" value="Zona pellucida, ZP-C domain"/>
    <property type="match status" value="1"/>
</dbReference>
<dbReference type="SUPFAM" id="SSF57256">
    <property type="entry name" value="Elafin-like"/>
    <property type="match status" value="1"/>
</dbReference>
<dbReference type="SMART" id="SM00217">
    <property type="entry name" value="WAP"/>
    <property type="match status" value="1"/>
</dbReference>
<dbReference type="InterPro" id="IPR055356">
    <property type="entry name" value="ZP-N"/>
</dbReference>
<dbReference type="SMART" id="SM00241">
    <property type="entry name" value="ZP"/>
    <property type="match status" value="1"/>
</dbReference>
<dbReference type="FunFam" id="2.10.25.10:FF:000038">
    <property type="entry name" value="Fibrillin 2"/>
    <property type="match status" value="2"/>
</dbReference>
<evidence type="ECO:0000313" key="14">
    <source>
        <dbReference type="EMBL" id="EOA96735.1"/>
    </source>
</evidence>
<dbReference type="PROSITE" id="PS51034">
    <property type="entry name" value="ZP_2"/>
    <property type="match status" value="1"/>
</dbReference>
<sequence length="1359" mass="148534">EKGLSLLGYHLCNYSLTKNVFKMVAYQKSYEKNTSCGGWIPWMVCPRTYYKTQYHTVEVPETTNLTDCCEGYEQVGLYCSLALNRSSVFASRPGICPMENMETSDYPCTFDAECPGLKKCCNSSKGEGCVDPKPEERIFWYNVTVLVKMDFNELIRVDSHLLNHSRLLHSMITGALQPLNASVHHIQSNQAEIYSGTVASQVLIGLHQPAPLAEVSSSLKDIVKRVYEVIDTDVQDVNECSYAEFNACPKQNTCVNLEGYYSCSPENEHADVSPQQLSTGKDDPSAIRNHRIFSVTSNSFEMSWHVESTLNHTFQVQVFKGKEIVQNLKTEEMKMNVSGLEAGVMYSVEISYETCGKTSISHQNVKTEAKIFGVTMRILNYNFTEDFRDASSSAYEEFSRLLLTEIANSFPPNITALYEAGKLKVQTESLRAGSIIVRLKIAVQDPGFPVDASTFAPILSYLYNGSVLLVDQQNSAIEDWDECASHVENDCSVFADCINVMGSYLCRCKTTVDTNPSRPGRNCEGEIMNPLTDTTALEVADSTEFAHEVSPATSASPSATEMVGSEMSTTIHLPAVLPLGEKQAPHHDSPTSTPPAPWKKSLAPHTEPHVDFSSDSSPMARELAASEEPAVTAEQQTALSPSQQSSVAEASPDASQQEAALTNIPMDTAVQEQSSSPLSMLSSQTVPSATRSHAAFGGPQVHSQGGPSTAPPVTGDAGASTLNATLDTYTETGGENISWSEKYTTTLGSPALPGFSSASSSTPSSAVDRSEYAFSGACTRGNAPMWETKPHSESQKMSSCSRWSGLKVSEISSTFSPLSTRYLNAVYLLNTCSYLAGQATAESKPKSVDLTGGAVQKLNGMVRITNVKYSPGFSNASSEEYQNFAQLFVDEVHKSLPLEVLQQVDAGLIKVLITGITNGSTVVSFHLLIAEDVDIYYIITTFRDAFEHSSYFTVDKSSLSINDYDECESEEDDCSSDASCYNTLGFYQCSCNDGFADVHPERPGRNYPASTPDVLPQASPVPLVKPAQEISIKDAVRVFCEIEKIVLAIQKGFLDQESIPESSLYLGEPRCNVSISNGTHAVLQAGWSECGTEIETNESNTTVKTILRNDASAQGVIHHLKVASPIHCVFQNNLLTSSGYTAEGVYTIFEDLHGSGHFRTEMQLFIGNSPIPKNFSVSASDDILIEVGIQRADSKLKVVLTDCWATPTNNSVDPLSFTFINNSCPIPNTYTTLLENGNSSKAQFKLKIFSFVNNSVVYLHCKIRICMETPGSTCRTRCHAARSLKTGEIIATHRTSWGPLCKSAEKESGMGVGYIILIAVAVFGFVVGVVSLVIFQYQRKMGRYNFRIKSDNFSYQVFY</sequence>
<keyword evidence="4" id="KW-1015">Disulfide bond</keyword>
<dbReference type="Pfam" id="PF01390">
    <property type="entry name" value="SEA"/>
    <property type="match status" value="1"/>
</dbReference>
<dbReference type="Gene3D" id="2.60.40.3210">
    <property type="entry name" value="Zona pellucida, ZP-N domain"/>
    <property type="match status" value="1"/>
</dbReference>
<feature type="domain" description="EGF-like" evidence="10">
    <location>
        <begin position="963"/>
        <end position="1001"/>
    </location>
</feature>
<dbReference type="EMBL" id="KB743889">
    <property type="protein sequence ID" value="EOA96735.1"/>
    <property type="molecule type" value="Genomic_DNA"/>
</dbReference>
<comment type="caution">
    <text evidence="6">Lacks conserved residue(s) required for the propagation of feature annotation.</text>
</comment>
<dbReference type="PANTHER" id="PTHR14002:SF22">
    <property type="entry name" value="UROMODULIN-LIKE 1"/>
    <property type="match status" value="1"/>
</dbReference>
<dbReference type="InterPro" id="IPR042235">
    <property type="entry name" value="ZP-C_dom"/>
</dbReference>
<evidence type="ECO:0000259" key="13">
    <source>
        <dbReference type="PROSITE" id="PS51390"/>
    </source>
</evidence>
<feature type="domain" description="EMI" evidence="12">
    <location>
        <begin position="8"/>
        <end position="81"/>
    </location>
</feature>
<feature type="domain" description="EGF-like" evidence="10">
    <location>
        <begin position="479"/>
        <end position="524"/>
    </location>
</feature>
<dbReference type="CDD" id="cd00199">
    <property type="entry name" value="WAP"/>
    <property type="match status" value="1"/>
</dbReference>
<dbReference type="SMART" id="SM00181">
    <property type="entry name" value="EGF"/>
    <property type="match status" value="2"/>
</dbReference>
<feature type="transmembrane region" description="Helical" evidence="8">
    <location>
        <begin position="1311"/>
        <end position="1335"/>
    </location>
</feature>
<dbReference type="PROSITE" id="PS50026">
    <property type="entry name" value="EGF_3"/>
    <property type="match status" value="2"/>
</dbReference>
<evidence type="ECO:0000256" key="3">
    <source>
        <dbReference type="ARBA" id="ARBA00022737"/>
    </source>
</evidence>
<feature type="domain" description="WAP" evidence="13">
    <location>
        <begin position="89"/>
        <end position="133"/>
    </location>
</feature>
<dbReference type="InterPro" id="IPR036116">
    <property type="entry name" value="FN3_sf"/>
</dbReference>
<dbReference type="PROSITE" id="PS51390">
    <property type="entry name" value="WAP"/>
    <property type="match status" value="1"/>
</dbReference>
<evidence type="ECO:0000313" key="15">
    <source>
        <dbReference type="Proteomes" id="UP000296049"/>
    </source>
</evidence>
<evidence type="ECO:0000259" key="9">
    <source>
        <dbReference type="PROSITE" id="PS50024"/>
    </source>
</evidence>
<keyword evidence="2" id="KW-0732">Signal</keyword>
<dbReference type="InterPro" id="IPR011489">
    <property type="entry name" value="EMI_domain"/>
</dbReference>
<evidence type="ECO:0000256" key="4">
    <source>
        <dbReference type="ARBA" id="ARBA00023157"/>
    </source>
</evidence>
<feature type="non-terminal residue" evidence="14">
    <location>
        <position position="1"/>
    </location>
</feature>
<evidence type="ECO:0000259" key="10">
    <source>
        <dbReference type="PROSITE" id="PS50026"/>
    </source>
</evidence>
<gene>
    <name evidence="14" type="ORF">Anapl_13359</name>
</gene>
<feature type="domain" description="SEA" evidence="9">
    <location>
        <begin position="368"/>
        <end position="482"/>
    </location>
</feature>
<evidence type="ECO:0000256" key="1">
    <source>
        <dbReference type="ARBA" id="ARBA00022536"/>
    </source>
</evidence>
<dbReference type="InterPro" id="IPR000152">
    <property type="entry name" value="EGF-type_Asp/Asn_hydroxyl_site"/>
</dbReference>
<dbReference type="PANTHER" id="PTHR14002">
    <property type="entry name" value="ENDOGLIN/TGF-BETA RECEPTOR TYPE III"/>
    <property type="match status" value="1"/>
</dbReference>
<dbReference type="CDD" id="cd00054">
    <property type="entry name" value="EGF_CA"/>
    <property type="match status" value="3"/>
</dbReference>
<dbReference type="GO" id="GO:0071944">
    <property type="term" value="C:cell periphery"/>
    <property type="evidence" value="ECO:0007669"/>
    <property type="project" value="UniProtKB-ARBA"/>
</dbReference>
<feature type="region of interest" description="Disordered" evidence="7">
    <location>
        <begin position="581"/>
        <end position="720"/>
    </location>
</feature>
<dbReference type="InterPro" id="IPR013783">
    <property type="entry name" value="Ig-like_fold"/>
</dbReference>
<dbReference type="InterPro" id="IPR001507">
    <property type="entry name" value="ZP_dom"/>
</dbReference>
<dbReference type="InterPro" id="IPR049883">
    <property type="entry name" value="NOTCH1_EGF-like"/>
</dbReference>
<feature type="region of interest" description="Disordered" evidence="7">
    <location>
        <begin position="545"/>
        <end position="567"/>
    </location>
</feature>
<dbReference type="Gene3D" id="2.10.25.10">
    <property type="entry name" value="Laminin"/>
    <property type="match status" value="2"/>
</dbReference>
<dbReference type="InterPro" id="IPR008197">
    <property type="entry name" value="WAP_dom"/>
</dbReference>
<dbReference type="Pfam" id="PF07645">
    <property type="entry name" value="EGF_CA"/>
    <property type="match status" value="3"/>
</dbReference>
<accession>R0JHL3</accession>
<evidence type="ECO:0000256" key="8">
    <source>
        <dbReference type="SAM" id="Phobius"/>
    </source>
</evidence>
<evidence type="ECO:0000256" key="5">
    <source>
        <dbReference type="ARBA" id="ARBA00023180"/>
    </source>
</evidence>
<feature type="domain" description="ZP" evidence="11">
    <location>
        <begin position="1039"/>
        <end position="1281"/>
    </location>
</feature>
<dbReference type="GO" id="GO:0005509">
    <property type="term" value="F:calcium ion binding"/>
    <property type="evidence" value="ECO:0007669"/>
    <property type="project" value="InterPro"/>
</dbReference>
<keyword evidence="3" id="KW-0677">Repeat</keyword>
<dbReference type="GO" id="GO:0005576">
    <property type="term" value="C:extracellular region"/>
    <property type="evidence" value="ECO:0007669"/>
    <property type="project" value="InterPro"/>
</dbReference>
<keyword evidence="5" id="KW-0325">Glycoprotein</keyword>
<feature type="compositionally biased region" description="Polar residues" evidence="7">
    <location>
        <begin position="633"/>
        <end position="660"/>
    </location>
</feature>
<dbReference type="PROSITE" id="PS50024">
    <property type="entry name" value="SEA"/>
    <property type="match status" value="2"/>
</dbReference>
<feature type="compositionally biased region" description="Low complexity" evidence="7">
    <location>
        <begin position="674"/>
        <end position="683"/>
    </location>
</feature>
<dbReference type="Pfam" id="PF00100">
    <property type="entry name" value="Zona_pellucida"/>
    <property type="match status" value="1"/>
</dbReference>
<reference evidence="15" key="1">
    <citation type="journal article" date="2013" name="Nat. Genet.">
        <title>The duck genome and transcriptome provide insight into an avian influenza virus reservoir species.</title>
        <authorList>
            <person name="Huang Y."/>
            <person name="Li Y."/>
            <person name="Burt D.W."/>
            <person name="Chen H."/>
            <person name="Zhang Y."/>
            <person name="Qian W."/>
            <person name="Kim H."/>
            <person name="Gan S."/>
            <person name="Zhao Y."/>
            <person name="Li J."/>
            <person name="Yi K."/>
            <person name="Feng H."/>
            <person name="Zhu P."/>
            <person name="Li B."/>
            <person name="Liu Q."/>
            <person name="Fairley S."/>
            <person name="Magor K.E."/>
            <person name="Du Z."/>
            <person name="Hu X."/>
            <person name="Goodman L."/>
            <person name="Tafer H."/>
            <person name="Vignal A."/>
            <person name="Lee T."/>
            <person name="Kim K.W."/>
            <person name="Sheng Z."/>
            <person name="An Y."/>
            <person name="Searle S."/>
            <person name="Herrero J."/>
            <person name="Groenen M.A."/>
            <person name="Crooijmans R.P."/>
            <person name="Faraut T."/>
            <person name="Cai Q."/>
            <person name="Webster R.G."/>
            <person name="Aldridge J.R."/>
            <person name="Warren W.C."/>
            <person name="Bartschat S."/>
            <person name="Kehr S."/>
            <person name="Marz M."/>
            <person name="Stadler P.F."/>
            <person name="Smith J."/>
            <person name="Kraus R.H."/>
            <person name="Zhao Y."/>
            <person name="Ren L."/>
            <person name="Fei J."/>
            <person name="Morisson M."/>
            <person name="Kaiser P."/>
            <person name="Griffin D.K."/>
            <person name="Rao M."/>
            <person name="Pitel F."/>
            <person name="Wang J."/>
            <person name="Li N."/>
        </authorList>
    </citation>
    <scope>NUCLEOTIDE SEQUENCE [LARGE SCALE GENOMIC DNA]</scope>
</reference>
<keyword evidence="8" id="KW-0812">Transmembrane</keyword>
<evidence type="ECO:0000259" key="11">
    <source>
        <dbReference type="PROSITE" id="PS51034"/>
    </source>
</evidence>
<evidence type="ECO:0000256" key="6">
    <source>
        <dbReference type="PROSITE-ProRule" id="PRU00076"/>
    </source>
</evidence>
<dbReference type="GO" id="GO:0030414">
    <property type="term" value="F:peptidase inhibitor activity"/>
    <property type="evidence" value="ECO:0007669"/>
    <property type="project" value="InterPro"/>
</dbReference>
<dbReference type="InterPro" id="IPR048290">
    <property type="entry name" value="ZP_chr"/>
</dbReference>